<evidence type="ECO:0000313" key="3">
    <source>
        <dbReference type="Proteomes" id="UP000501690"/>
    </source>
</evidence>
<organism evidence="2 3">
    <name type="scientific">Vigna unguiculata</name>
    <name type="common">Cowpea</name>
    <dbReference type="NCBI Taxonomy" id="3917"/>
    <lineage>
        <taxon>Eukaryota</taxon>
        <taxon>Viridiplantae</taxon>
        <taxon>Streptophyta</taxon>
        <taxon>Embryophyta</taxon>
        <taxon>Tracheophyta</taxon>
        <taxon>Spermatophyta</taxon>
        <taxon>Magnoliopsida</taxon>
        <taxon>eudicotyledons</taxon>
        <taxon>Gunneridae</taxon>
        <taxon>Pentapetalae</taxon>
        <taxon>rosids</taxon>
        <taxon>fabids</taxon>
        <taxon>Fabales</taxon>
        <taxon>Fabaceae</taxon>
        <taxon>Papilionoideae</taxon>
        <taxon>50 kb inversion clade</taxon>
        <taxon>NPAAA clade</taxon>
        <taxon>indigoferoid/millettioid clade</taxon>
        <taxon>Phaseoleae</taxon>
        <taxon>Vigna</taxon>
    </lineage>
</organism>
<sequence length="141" mass="16200">MMHKPYAGYAAFIAVCINLLAVKPYPITDLQIIFFLASTLFHTLAISIPQPSFIATITLHASGLLACQTLVFVVLPHSWRCYYYILNAFLLLLLACFFFKHHFIHFLPTSIPHHVTDLEAQHQQLQQIQQTENFDNVELRT</sequence>
<protein>
    <submittedName>
        <fullName evidence="2">Uncharacterized protein</fullName>
    </submittedName>
</protein>
<dbReference type="AlphaFoldDB" id="A0A4D6KU61"/>
<keyword evidence="3" id="KW-1185">Reference proteome</keyword>
<keyword evidence="1" id="KW-0472">Membrane</keyword>
<evidence type="ECO:0000256" key="1">
    <source>
        <dbReference type="SAM" id="Phobius"/>
    </source>
</evidence>
<accession>A0A4D6KU61</accession>
<name>A0A4D6KU61_VIGUN</name>
<feature type="transmembrane region" description="Helical" evidence="1">
    <location>
        <begin position="82"/>
        <end position="100"/>
    </location>
</feature>
<keyword evidence="1" id="KW-1133">Transmembrane helix</keyword>
<feature type="transmembrane region" description="Helical" evidence="1">
    <location>
        <begin position="6"/>
        <end position="22"/>
    </location>
</feature>
<keyword evidence="1" id="KW-0812">Transmembrane</keyword>
<evidence type="ECO:0000313" key="2">
    <source>
        <dbReference type="EMBL" id="QCD78061.1"/>
    </source>
</evidence>
<dbReference type="Proteomes" id="UP000501690">
    <property type="component" value="Linkage Group LG1"/>
</dbReference>
<dbReference type="EMBL" id="CP039345">
    <property type="protein sequence ID" value="QCD78061.1"/>
    <property type="molecule type" value="Genomic_DNA"/>
</dbReference>
<gene>
    <name evidence="2" type="ORF">DEO72_LG1g1690</name>
</gene>
<feature type="transmembrane region" description="Helical" evidence="1">
    <location>
        <begin position="54"/>
        <end position="75"/>
    </location>
</feature>
<reference evidence="2 3" key="1">
    <citation type="submission" date="2019-04" db="EMBL/GenBank/DDBJ databases">
        <title>An improved genome assembly and genetic linkage map for asparagus bean, Vigna unguiculata ssp. sesquipedialis.</title>
        <authorList>
            <person name="Xia Q."/>
            <person name="Zhang R."/>
            <person name="Dong Y."/>
        </authorList>
    </citation>
    <scope>NUCLEOTIDE SEQUENCE [LARGE SCALE GENOMIC DNA]</scope>
    <source>
        <tissue evidence="2">Leaf</tissue>
    </source>
</reference>
<proteinExistence type="predicted"/>
<feature type="transmembrane region" description="Helical" evidence="1">
    <location>
        <begin position="29"/>
        <end position="48"/>
    </location>
</feature>